<protein>
    <recommendedName>
        <fullName evidence="5">Translocation and assembly module TamB C-terminal domain-containing protein</fullName>
    </recommendedName>
</protein>
<dbReference type="eggNOG" id="COG2911">
    <property type="taxonomic scope" value="Bacteria"/>
</dbReference>
<name>Q0F1G3_9PROT</name>
<evidence type="ECO:0000259" key="5">
    <source>
        <dbReference type="Pfam" id="PF04357"/>
    </source>
</evidence>
<comment type="caution">
    <text evidence="6">The sequence shown here is derived from an EMBL/GenBank/DDBJ whole genome shotgun (WGS) entry which is preliminary data.</text>
</comment>
<dbReference type="InParanoid" id="Q0F1G3"/>
<keyword evidence="3" id="KW-1133">Transmembrane helix</keyword>
<evidence type="ECO:0000256" key="1">
    <source>
        <dbReference type="ARBA" id="ARBA00004167"/>
    </source>
</evidence>
<evidence type="ECO:0000313" key="7">
    <source>
        <dbReference type="Proteomes" id="UP000005297"/>
    </source>
</evidence>
<dbReference type="InterPro" id="IPR007452">
    <property type="entry name" value="TamB_C"/>
</dbReference>
<proteinExistence type="predicted"/>
<keyword evidence="7" id="KW-1185">Reference proteome</keyword>
<feature type="domain" description="Translocation and assembly module TamB C-terminal" evidence="5">
    <location>
        <begin position="804"/>
        <end position="1133"/>
    </location>
</feature>
<dbReference type="Pfam" id="PF04357">
    <property type="entry name" value="TamB"/>
    <property type="match status" value="1"/>
</dbReference>
<keyword evidence="2" id="KW-0812">Transmembrane</keyword>
<accession>Q0F1G3</accession>
<dbReference type="Proteomes" id="UP000005297">
    <property type="component" value="Unassembled WGS sequence"/>
</dbReference>
<evidence type="ECO:0000256" key="4">
    <source>
        <dbReference type="ARBA" id="ARBA00023136"/>
    </source>
</evidence>
<dbReference type="GO" id="GO:0005886">
    <property type="term" value="C:plasma membrane"/>
    <property type="evidence" value="ECO:0007669"/>
    <property type="project" value="InterPro"/>
</dbReference>
<dbReference type="EMBL" id="AATS01000003">
    <property type="protein sequence ID" value="EAU55228.1"/>
    <property type="molecule type" value="Genomic_DNA"/>
</dbReference>
<keyword evidence="4" id="KW-0472">Membrane</keyword>
<dbReference type="PANTHER" id="PTHR36985">
    <property type="entry name" value="TRANSLOCATION AND ASSEMBLY MODULE SUBUNIT TAMB"/>
    <property type="match status" value="1"/>
</dbReference>
<evidence type="ECO:0000256" key="2">
    <source>
        <dbReference type="ARBA" id="ARBA00022692"/>
    </source>
</evidence>
<comment type="subcellular location">
    <subcellularLocation>
        <location evidence="1">Membrane</location>
        <topology evidence="1">Single-pass membrane protein</topology>
    </subcellularLocation>
</comment>
<dbReference type="RefSeq" id="WP_009849691.1">
    <property type="nucleotide sequence ID" value="NZ_DS022294.1"/>
</dbReference>
<dbReference type="GO" id="GO:0009306">
    <property type="term" value="P:protein secretion"/>
    <property type="evidence" value="ECO:0007669"/>
    <property type="project" value="InterPro"/>
</dbReference>
<dbReference type="AlphaFoldDB" id="Q0F1G3"/>
<dbReference type="OrthoDB" id="5288149at2"/>
<dbReference type="GO" id="GO:0097347">
    <property type="term" value="C:TAM protein secretion complex"/>
    <property type="evidence" value="ECO:0007669"/>
    <property type="project" value="TreeGrafter"/>
</dbReference>
<gene>
    <name evidence="6" type="ORF">SPV1_10866</name>
</gene>
<sequence length="1147" mass="121290">MIRSRLLLAVLAVLSIFVLAVSGLWGWLGSDGGRRWLADTIASQSDGRVVIRALSGHPLTQISAGSLLLKGNGVEMTARRVTLAWSPWRLLSGELSISMLKADRIDLRSTASAATGPQAAVAVPLYSARLDALDIGELNVEQGDGTSTRISAIRLDGFQLGKTVAGHLQAELPDGNVTVQLAGQLANWRADGKLASKVRGEAAFSLAGHYLHDGEAKLELVSGAGGAQMQALWQQQKGALTANGKLKLHADRGAISGAWKFHAPLDFSRADISMHAVASSGALLARTMPLEISAIWKKENFSAVIKEQEHGLKLALGYSDALLQGDLTLTGWDSPLKNAAGRLSGSMHGSWQSESGQWRLQGDIDKGELAGLIAGIHIDGEGDAGSWQIRRADIHALGLKLDLAGQGDSQRFKLTGSLAGTDIAPALQFVGIDQAAGNLQADIALAGSYAAPHADITAKLRGVKLASVAIDRVSLSGTYAASAGACHLVAGNVSIDGRREMEKLDITGRLKAERLSLKFSSQGRLKSSAGVAVGIADPTHTTIVVTAARVSYAKSEWLAADRLALDIDGSHFHLPESDIRLLGSTGTVAFDLLPERISGKLALAAFNISGNEPWLAGVPYHLATHVAVKVSLAGSPQAPTLVVELTSPALRVTHPMFATEAGRSLLLSDVRLKLDYGRQELAWQLQAKAPAGGRLASSGQMAMTFVVQPWQLAFPDKQQGSGAVSVKFSRLSDLQALLPRIDPLKGSSNMNLSWSMPMTLHSAKGSGVITLDAIGIPEFGLEMKGGLTAALADGKPSVDLHLHSGDGELVISGPLDIDRRTVPDLKFKRFALMNLPDQQLVVSGTISASEQKKVSIIKGALEVVKLRLEIPNPVAGPTTDLQWKSDSVASAGKKRVPLSKVDVDLLLSGDAEIYGRGMSLKPTGKLHLGGSVTQPKLTGVLDLASGKIEFRSVKLDIQPGSRVVFSGDPKRPSIYVKAARKIGDITAGVIVEGPVDQLTTQLYSQPAMSNAEIFSYIATGRPLASLGKDGVSDMMTAAEFLLGPGTMMQEVQGKVEQVTGLDVFEVGGDASGGKIRAGRKLSDKVTLTVDQTVSRDASTALTLQYMLTKSLSLFGRQTVNMAPMVGLRYSKEWFGPAKAKQEPKHDK</sequence>
<reference evidence="6 7" key="1">
    <citation type="submission" date="2006-09" db="EMBL/GenBank/DDBJ databases">
        <authorList>
            <person name="Emerson D."/>
            <person name="Ferriera S."/>
            <person name="Johnson J."/>
            <person name="Kravitz S."/>
            <person name="Halpern A."/>
            <person name="Remington K."/>
            <person name="Beeson K."/>
            <person name="Tran B."/>
            <person name="Rogers Y.-H."/>
            <person name="Friedman R."/>
            <person name="Venter J.C."/>
        </authorList>
    </citation>
    <scope>NUCLEOTIDE SEQUENCE [LARGE SCALE GENOMIC DNA]</scope>
    <source>
        <strain evidence="6 7">PV-1</strain>
    </source>
</reference>
<dbReference type="HOGENOM" id="CLU_276924_0_0_0"/>
<dbReference type="FunCoup" id="Q0F1G3">
    <property type="interactions" value="37"/>
</dbReference>
<organism evidence="6 7">
    <name type="scientific">Mariprofundus ferrooxydans PV-1</name>
    <dbReference type="NCBI Taxonomy" id="314345"/>
    <lineage>
        <taxon>Bacteria</taxon>
        <taxon>Pseudomonadati</taxon>
        <taxon>Pseudomonadota</taxon>
        <taxon>Candidatius Mariprofundia</taxon>
        <taxon>Mariprofundales</taxon>
        <taxon>Mariprofundaceae</taxon>
        <taxon>Mariprofundus</taxon>
    </lineage>
</organism>
<dbReference type="PANTHER" id="PTHR36985:SF1">
    <property type="entry name" value="TRANSLOCATION AND ASSEMBLY MODULE SUBUNIT TAMB"/>
    <property type="match status" value="1"/>
</dbReference>
<evidence type="ECO:0000313" key="6">
    <source>
        <dbReference type="EMBL" id="EAU55228.1"/>
    </source>
</evidence>
<evidence type="ECO:0000256" key="3">
    <source>
        <dbReference type="ARBA" id="ARBA00022989"/>
    </source>
</evidence>